<dbReference type="EMBL" id="QJTI01000006">
    <property type="protein sequence ID" value="PYF03663.1"/>
    <property type="molecule type" value="Genomic_DNA"/>
</dbReference>
<comment type="caution">
    <text evidence="1">The sequence shown here is derived from an EMBL/GenBank/DDBJ whole genome shotgun (WGS) entry which is preliminary data.</text>
</comment>
<dbReference type="OrthoDB" id="7870532at2"/>
<dbReference type="Proteomes" id="UP000248148">
    <property type="component" value="Unassembled WGS sequence"/>
</dbReference>
<name>A0A318TGJ6_9BRAD</name>
<proteinExistence type="predicted"/>
<dbReference type="RefSeq" id="WP_110780450.1">
    <property type="nucleotide sequence ID" value="NZ_QJTI01000006.1"/>
</dbReference>
<protein>
    <submittedName>
        <fullName evidence="1">Uncharacterized protein</fullName>
    </submittedName>
</protein>
<accession>A0A318TGJ6</accession>
<dbReference type="AlphaFoldDB" id="A0A318TGJ6"/>
<organism evidence="1 2">
    <name type="scientific">Rhodopseudomonas faecalis</name>
    <dbReference type="NCBI Taxonomy" id="99655"/>
    <lineage>
        <taxon>Bacteria</taxon>
        <taxon>Pseudomonadati</taxon>
        <taxon>Pseudomonadota</taxon>
        <taxon>Alphaproteobacteria</taxon>
        <taxon>Hyphomicrobiales</taxon>
        <taxon>Nitrobacteraceae</taxon>
        <taxon>Rhodopseudomonas</taxon>
    </lineage>
</organism>
<reference evidence="1 2" key="1">
    <citation type="submission" date="2018-06" db="EMBL/GenBank/DDBJ databases">
        <title>Genomic Encyclopedia of Archaeal and Bacterial Type Strains, Phase II (KMG-II): from individual species to whole genera.</title>
        <authorList>
            <person name="Goeker M."/>
        </authorList>
    </citation>
    <scope>NUCLEOTIDE SEQUENCE [LARGE SCALE GENOMIC DNA]</scope>
    <source>
        <strain evidence="1 2">JCM 11668</strain>
    </source>
</reference>
<gene>
    <name evidence="1" type="ORF">BJ122_106159</name>
</gene>
<keyword evidence="2" id="KW-1185">Reference proteome</keyword>
<evidence type="ECO:0000313" key="2">
    <source>
        <dbReference type="Proteomes" id="UP000248148"/>
    </source>
</evidence>
<dbReference type="InterPro" id="IPR046574">
    <property type="entry name" value="DUF6634"/>
</dbReference>
<sequence>MLTSVFPFLDPGMITHEFSERLNSLARDCALLEHDTSFVEARLRTAPTLDLYVPLLTPLGLHLVGQVTHHPLLGSRKIITSQLWFADPEGRWARTLSRFYRLARPADPEGREHIATSSLFTFDDRDLDGWPGEYD</sequence>
<evidence type="ECO:0000313" key="1">
    <source>
        <dbReference type="EMBL" id="PYF03663.1"/>
    </source>
</evidence>
<dbReference type="Pfam" id="PF20339">
    <property type="entry name" value="DUF6634"/>
    <property type="match status" value="1"/>
</dbReference>